<proteinExistence type="predicted"/>
<dbReference type="RefSeq" id="WP_164014496.1">
    <property type="nucleotide sequence ID" value="NZ_WUFT01000019.1"/>
</dbReference>
<evidence type="ECO:0000256" key="2">
    <source>
        <dbReference type="ARBA" id="ARBA00022670"/>
    </source>
</evidence>
<keyword evidence="3" id="KW-0378">Hydrolase</keyword>
<gene>
    <name evidence="5" type="ORF">GR197_25185</name>
</gene>
<accession>A0A7K3UJD1</accession>
<evidence type="ECO:0000259" key="4">
    <source>
        <dbReference type="Pfam" id="PF04586"/>
    </source>
</evidence>
<dbReference type="AlphaFoldDB" id="A0A7K3UJD1"/>
<name>A0A7K3UJD1_9HYPH</name>
<dbReference type="EMBL" id="WUFT01000019">
    <property type="protein sequence ID" value="NEJ73796.1"/>
    <property type="molecule type" value="Genomic_DNA"/>
</dbReference>
<keyword evidence="2 5" id="KW-0645">Protease</keyword>
<dbReference type="GO" id="GO:0008233">
    <property type="term" value="F:peptidase activity"/>
    <property type="evidence" value="ECO:0007669"/>
    <property type="project" value="UniProtKB-KW"/>
</dbReference>
<dbReference type="GO" id="GO:0006508">
    <property type="term" value="P:proteolysis"/>
    <property type="evidence" value="ECO:0007669"/>
    <property type="project" value="UniProtKB-KW"/>
</dbReference>
<dbReference type="NCBIfam" id="TIGR01543">
    <property type="entry name" value="proheadase_HK97"/>
    <property type="match status" value="1"/>
</dbReference>
<evidence type="ECO:0000313" key="6">
    <source>
        <dbReference type="Proteomes" id="UP000471753"/>
    </source>
</evidence>
<organism evidence="5 6">
    <name type="scientific">Rhizobium phaseoli</name>
    <dbReference type="NCBI Taxonomy" id="396"/>
    <lineage>
        <taxon>Bacteria</taxon>
        <taxon>Pseudomonadati</taxon>
        <taxon>Pseudomonadota</taxon>
        <taxon>Alphaproteobacteria</taxon>
        <taxon>Hyphomicrobiales</taxon>
        <taxon>Rhizobiaceae</taxon>
        <taxon>Rhizobium/Agrobacterium group</taxon>
        <taxon>Rhizobium</taxon>
    </lineage>
</organism>
<protein>
    <submittedName>
        <fullName evidence="5">HK97 family phage prohead protease</fullName>
    </submittedName>
</protein>
<dbReference type="InterPro" id="IPR006433">
    <property type="entry name" value="Prohead_protease"/>
</dbReference>
<sequence length="200" mass="21983">MTDTEKRIAQQIELRADDTGAKTLAGYAAKFNTPTGIADYFIEQIAPGAFSETIKGDVRCLFNHQSDNVLGRTTSGTLRLWEDDVGLRFEVDLPDTTLGKDVGTLVERRDVNGMSFGFRAVKQSWDDTTEPPSRTLEKVEISEISIVTFPAYPDTSVGLRSLEAARAEGAAQNAAAARRRVAEKRAAMEQRIRGIRQDAS</sequence>
<evidence type="ECO:0000256" key="1">
    <source>
        <dbReference type="ARBA" id="ARBA00022612"/>
    </source>
</evidence>
<dbReference type="InterPro" id="IPR054613">
    <property type="entry name" value="Peptidase_S78_dom"/>
</dbReference>
<keyword evidence="1" id="KW-1188">Viral release from host cell</keyword>
<reference evidence="5 6" key="1">
    <citation type="submission" date="2019-12" db="EMBL/GenBank/DDBJ databases">
        <title>Rhizobium genotypes associated with high levels of biological nitrogen fixation by grain legumes in a temperate-maritime cropping system.</title>
        <authorList>
            <person name="Maluk M."/>
            <person name="Francesc Ferrando Molina F."/>
            <person name="Lopez Del Egido L."/>
            <person name="Lafos M."/>
            <person name="Langarica-Fuentes A."/>
            <person name="Gebre Yohannes G."/>
            <person name="Young M.W."/>
            <person name="Martin P."/>
            <person name="Gantlett R."/>
            <person name="Kenicer G."/>
            <person name="Hawes C."/>
            <person name="Begg G.S."/>
            <person name="Quilliam R.S."/>
            <person name="Squire G.R."/>
            <person name="Poole P.S."/>
            <person name="Young P.W."/>
            <person name="Iannetta P.M."/>
            <person name="James E.K."/>
        </authorList>
    </citation>
    <scope>NUCLEOTIDE SEQUENCE [LARGE SCALE GENOMIC DNA]</scope>
    <source>
        <strain evidence="5 6">JHI366</strain>
    </source>
</reference>
<dbReference type="Proteomes" id="UP000471753">
    <property type="component" value="Unassembled WGS sequence"/>
</dbReference>
<dbReference type="Pfam" id="PF04586">
    <property type="entry name" value="Peptidase_S78"/>
    <property type="match status" value="1"/>
</dbReference>
<comment type="caution">
    <text evidence="5">The sequence shown here is derived from an EMBL/GenBank/DDBJ whole genome shotgun (WGS) entry which is preliminary data.</text>
</comment>
<evidence type="ECO:0000256" key="3">
    <source>
        <dbReference type="ARBA" id="ARBA00022801"/>
    </source>
</evidence>
<evidence type="ECO:0000313" key="5">
    <source>
        <dbReference type="EMBL" id="NEJ73796.1"/>
    </source>
</evidence>
<feature type="domain" description="Prohead serine protease" evidence="4">
    <location>
        <begin position="11"/>
        <end position="163"/>
    </location>
</feature>